<feature type="compositionally biased region" description="Basic and acidic residues" evidence="1">
    <location>
        <begin position="539"/>
        <end position="551"/>
    </location>
</feature>
<dbReference type="OrthoDB" id="10615220at2759"/>
<feature type="region of interest" description="Disordered" evidence="1">
    <location>
        <begin position="1"/>
        <end position="30"/>
    </location>
</feature>
<sequence length="581" mass="62432">MPRPPRTGSSSPPARYFTRSSLGARSGKQRVTYTEDDLRYKLLAEHTTGTSTSTSTTLPANVAEGKGTAAKASATGAAAAAWVPAARGTSTVRHASRVRRTASEGGVTVRKNDRPRRQARTWTRGTEGDAEDKSRSLDQQDKRPSKRSKMGEGGSAVLAKDNSGGAETTTVRGGRPTDCDEGILLGAEDEEERSVAQPKRRRTVSGNGSEAPQGLVPSKTVRFYPQLELDGHSVGVPDPGSDYDSDLSLPHSTSFRSDNGPPQGSSLATTASLRRTNLLLPPDASPLPPLSPEQGRLIKTPGLSEVRMTVYHPPRAPLSVLPPNALLALLSSGRGAARRATSDGIARPESDQSNSPSQYLDPAGPRTGLAREQVGNLARLSPSRSFQQVLAVPIEGPGGGQLLPPSLLLDKRRSPLDVTPKPPLDSVPRLLLIAGTLVELAAPQLVDYFRSTGLPPWSAIISVTTPFEPSEQRWNHAVEVWESASPVPPRRIVNFRFPAPQEWQQEWGAKKSLVILPAERGQEELVPAQRVSTCASTSTDHDETPTWDGERFTPSTWARTDPPLSPETHPRKEYPLSPDSS</sequence>
<evidence type="ECO:0000313" key="3">
    <source>
        <dbReference type="Proteomes" id="UP000279259"/>
    </source>
</evidence>
<dbReference type="AlphaFoldDB" id="A0A427YMT7"/>
<feature type="compositionally biased region" description="Polar residues" evidence="1">
    <location>
        <begin position="250"/>
        <end position="268"/>
    </location>
</feature>
<name>A0A427YMT7_9TREE</name>
<comment type="caution">
    <text evidence="2">The sequence shown here is derived from an EMBL/GenBank/DDBJ whole genome shotgun (WGS) entry which is preliminary data.</text>
</comment>
<feature type="region of interest" description="Disordered" evidence="1">
    <location>
        <begin position="339"/>
        <end position="368"/>
    </location>
</feature>
<protein>
    <submittedName>
        <fullName evidence="2">Uncharacterized protein</fullName>
    </submittedName>
</protein>
<dbReference type="EMBL" id="RSCD01000006">
    <property type="protein sequence ID" value="RSH92377.1"/>
    <property type="molecule type" value="Genomic_DNA"/>
</dbReference>
<feature type="compositionally biased region" description="Low complexity" evidence="1">
    <location>
        <begin position="47"/>
        <end position="89"/>
    </location>
</feature>
<feature type="compositionally biased region" description="Basic and acidic residues" evidence="1">
    <location>
        <begin position="131"/>
        <end position="143"/>
    </location>
</feature>
<reference evidence="2 3" key="1">
    <citation type="submission" date="2018-11" db="EMBL/GenBank/DDBJ databases">
        <title>Genome sequence of Saitozyma podzolica DSM 27192.</title>
        <authorList>
            <person name="Aliyu H."/>
            <person name="Gorte O."/>
            <person name="Ochsenreither K."/>
        </authorList>
    </citation>
    <scope>NUCLEOTIDE SEQUENCE [LARGE SCALE GENOMIC DNA]</scope>
    <source>
        <strain evidence="2 3">DSM 27192</strain>
    </source>
</reference>
<keyword evidence="3" id="KW-1185">Reference proteome</keyword>
<proteinExistence type="predicted"/>
<feature type="region of interest" description="Disordered" evidence="1">
    <location>
        <begin position="530"/>
        <end position="581"/>
    </location>
</feature>
<accession>A0A427YMT7</accession>
<evidence type="ECO:0000256" key="1">
    <source>
        <dbReference type="SAM" id="MobiDB-lite"/>
    </source>
</evidence>
<dbReference type="Proteomes" id="UP000279259">
    <property type="component" value="Unassembled WGS sequence"/>
</dbReference>
<feature type="compositionally biased region" description="Low complexity" evidence="1">
    <location>
        <begin position="1"/>
        <end position="15"/>
    </location>
</feature>
<feature type="region of interest" description="Disordered" evidence="1">
    <location>
        <begin position="45"/>
        <end position="268"/>
    </location>
</feature>
<evidence type="ECO:0000313" key="2">
    <source>
        <dbReference type="EMBL" id="RSH92377.1"/>
    </source>
</evidence>
<organism evidence="2 3">
    <name type="scientific">Saitozyma podzolica</name>
    <dbReference type="NCBI Taxonomy" id="1890683"/>
    <lineage>
        <taxon>Eukaryota</taxon>
        <taxon>Fungi</taxon>
        <taxon>Dikarya</taxon>
        <taxon>Basidiomycota</taxon>
        <taxon>Agaricomycotina</taxon>
        <taxon>Tremellomycetes</taxon>
        <taxon>Tremellales</taxon>
        <taxon>Trimorphomycetaceae</taxon>
        <taxon>Saitozyma</taxon>
    </lineage>
</organism>
<gene>
    <name evidence="2" type="ORF">EHS25_008792</name>
</gene>